<accession>A0A9P8XW61</accession>
<name>A0A9P8XW61_9PEZI</name>
<evidence type="ECO:0000256" key="1">
    <source>
        <dbReference type="SAM" id="MobiDB-lite"/>
    </source>
</evidence>
<gene>
    <name evidence="2" type="ORF">B0I36DRAFT_30955</name>
</gene>
<feature type="compositionally biased region" description="Basic and acidic residues" evidence="1">
    <location>
        <begin position="136"/>
        <end position="148"/>
    </location>
</feature>
<protein>
    <submittedName>
        <fullName evidence="2">Uncharacterized protein</fullName>
    </submittedName>
</protein>
<keyword evidence="3" id="KW-1185">Reference proteome</keyword>
<dbReference type="RefSeq" id="XP_046007491.1">
    <property type="nucleotide sequence ID" value="XM_046152144.1"/>
</dbReference>
<dbReference type="GeneID" id="70181690"/>
<dbReference type="AlphaFoldDB" id="A0A9P8XW61"/>
<reference evidence="2" key="1">
    <citation type="journal article" date="2021" name="Nat. Commun.">
        <title>Genetic determinants of endophytism in the Arabidopsis root mycobiome.</title>
        <authorList>
            <person name="Mesny F."/>
            <person name="Miyauchi S."/>
            <person name="Thiergart T."/>
            <person name="Pickel B."/>
            <person name="Atanasova L."/>
            <person name="Karlsson M."/>
            <person name="Huettel B."/>
            <person name="Barry K.W."/>
            <person name="Haridas S."/>
            <person name="Chen C."/>
            <person name="Bauer D."/>
            <person name="Andreopoulos W."/>
            <person name="Pangilinan J."/>
            <person name="LaButti K."/>
            <person name="Riley R."/>
            <person name="Lipzen A."/>
            <person name="Clum A."/>
            <person name="Drula E."/>
            <person name="Henrissat B."/>
            <person name="Kohler A."/>
            <person name="Grigoriev I.V."/>
            <person name="Martin F.M."/>
            <person name="Hacquard S."/>
        </authorList>
    </citation>
    <scope>NUCLEOTIDE SEQUENCE</scope>
    <source>
        <strain evidence="2">MPI-CAGE-CH-0230</strain>
    </source>
</reference>
<evidence type="ECO:0000313" key="2">
    <source>
        <dbReference type="EMBL" id="KAH7021290.1"/>
    </source>
</evidence>
<feature type="region of interest" description="Disordered" evidence="1">
    <location>
        <begin position="132"/>
        <end position="175"/>
    </location>
</feature>
<dbReference type="Proteomes" id="UP000756346">
    <property type="component" value="Unassembled WGS sequence"/>
</dbReference>
<organism evidence="2 3">
    <name type="scientific">Microdochium trichocladiopsis</name>
    <dbReference type="NCBI Taxonomy" id="1682393"/>
    <lineage>
        <taxon>Eukaryota</taxon>
        <taxon>Fungi</taxon>
        <taxon>Dikarya</taxon>
        <taxon>Ascomycota</taxon>
        <taxon>Pezizomycotina</taxon>
        <taxon>Sordariomycetes</taxon>
        <taxon>Xylariomycetidae</taxon>
        <taxon>Xylariales</taxon>
        <taxon>Microdochiaceae</taxon>
        <taxon>Microdochium</taxon>
    </lineage>
</organism>
<comment type="caution">
    <text evidence="2">The sequence shown here is derived from an EMBL/GenBank/DDBJ whole genome shotgun (WGS) entry which is preliminary data.</text>
</comment>
<dbReference type="EMBL" id="JAGTJQ010000010">
    <property type="protein sequence ID" value="KAH7021290.1"/>
    <property type="molecule type" value="Genomic_DNA"/>
</dbReference>
<sequence>MKLHEQPTPLTVSTYPRLIEQPLQLAMHSPVLSRRAISLRSVPNIALLWLLAVHLHSSASAAPISSITVHRVRQEPTPPERETWAIRNMSRVCSVGDNLCEWNFVIDTSPPSSPGHQGSPADHHATIAAAAAALAGHHESVEEGKSGGDDVLGTSGAGSRRSRRHHLQRNNEARREQGPISILDMLRVTITDAFALFYGHHHDIKSGNNNNTDMQDSHDGTRILARQHTAATASKMTAAAALLTPCRHLTYSDPGQGIPASRATTTAITTCGAFRVTSGWTRAVVRVGNAATAAGASATGARVSGGGGGGGGGGGFDEIIAAAADDDDDDDGFTVLSVVDAARGVLVWPAYSDSELLSAAAGGAPVGDRRYTVEKIP</sequence>
<evidence type="ECO:0000313" key="3">
    <source>
        <dbReference type="Proteomes" id="UP000756346"/>
    </source>
</evidence>
<proteinExistence type="predicted"/>
<dbReference type="OrthoDB" id="5352317at2759"/>